<dbReference type="Pfam" id="PF08491">
    <property type="entry name" value="SE"/>
    <property type="match status" value="1"/>
</dbReference>
<dbReference type="GO" id="GO:0016126">
    <property type="term" value="P:sterol biosynthetic process"/>
    <property type="evidence" value="ECO:0007669"/>
    <property type="project" value="InterPro"/>
</dbReference>
<dbReference type="PRINTS" id="PR00420">
    <property type="entry name" value="RNGMNOXGNASE"/>
</dbReference>
<gene>
    <name evidence="10" type="ORF">sS8_2585</name>
</gene>
<keyword evidence="11" id="KW-1185">Reference proteome</keyword>
<dbReference type="InterPro" id="IPR036188">
    <property type="entry name" value="FAD/NAD-bd_sf"/>
</dbReference>
<dbReference type="AlphaFoldDB" id="A0A250KSM0"/>
<organism evidence="10 11">
    <name type="scientific">Methylocaldum marinum</name>
    <dbReference type="NCBI Taxonomy" id="1432792"/>
    <lineage>
        <taxon>Bacteria</taxon>
        <taxon>Pseudomonadati</taxon>
        <taxon>Pseudomonadota</taxon>
        <taxon>Gammaproteobacteria</taxon>
        <taxon>Methylococcales</taxon>
        <taxon>Methylococcaceae</taxon>
        <taxon>Methylocaldum</taxon>
    </lineage>
</organism>
<dbReference type="InterPro" id="IPR040125">
    <property type="entry name" value="Squalene_monox"/>
</dbReference>
<dbReference type="OrthoDB" id="5557886at2"/>
<comment type="similarity">
    <text evidence="3">Belongs to the squalene monooxygenase family.</text>
</comment>
<evidence type="ECO:0000256" key="4">
    <source>
        <dbReference type="ARBA" id="ARBA00012312"/>
    </source>
</evidence>
<dbReference type="SUPFAM" id="SSF51905">
    <property type="entry name" value="FAD/NAD(P)-binding domain"/>
    <property type="match status" value="1"/>
</dbReference>
<evidence type="ECO:0000256" key="1">
    <source>
        <dbReference type="ARBA" id="ARBA00001974"/>
    </source>
</evidence>
<sequence length="449" mass="49296">MQGRFVDQGHFDVLIAGGGVAGAAAAAALSQLQLNILIIEPDPAHGRRLAGELIHPPGIEGLCDLGLLDDRSMPGSAVKGFAIFPSEKDDSMGSVTLCYGKKPGMRHLGRAIEHRVLKSHLLEKVQNFPGVTAWIGARVIGMEKNSDGTFTAVVRRNQDEIRLCPRLILGADGPMSRVRKMIGIPHETRRYSGMMGLEVEDTHLPNNGYGNIFLNSAGVAYAYAIGQGRARVMFEVLKGADSNESIKTHLSLFPPLFKLDIERVLATHKPLAAANFCIVPSTSIQGNAALVGDARGCCHPLTASGITAAVKDALILRDALRETDIDIAAALRRYSGRCGRLELTRRTLAEELREAFLARTPEALLLRECIFSYWRTSDKARIRSMALLSSVDSSIFSLATQYGTVALQAFRLFPRWFVEKTVTDWHRGVLRLIQKSLAFQYAAMRQWLY</sequence>
<evidence type="ECO:0000256" key="2">
    <source>
        <dbReference type="ARBA" id="ARBA00004370"/>
    </source>
</evidence>
<dbReference type="InterPro" id="IPR013698">
    <property type="entry name" value="Squalene_epoxidase"/>
</dbReference>
<keyword evidence="7" id="KW-0560">Oxidoreductase</keyword>
<dbReference type="EC" id="1.14.14.17" evidence="4"/>
<evidence type="ECO:0000256" key="7">
    <source>
        <dbReference type="ARBA" id="ARBA00023002"/>
    </source>
</evidence>
<reference evidence="10 11" key="1">
    <citation type="submission" date="2016-12" db="EMBL/GenBank/DDBJ databases">
        <title>Genome sequencing of Methylocaldum marinum.</title>
        <authorList>
            <person name="Takeuchi M."/>
            <person name="Kamagata Y."/>
            <person name="Hiraoka S."/>
            <person name="Oshima K."/>
            <person name="Hattori M."/>
            <person name="Iwasaki W."/>
        </authorList>
    </citation>
    <scope>NUCLEOTIDE SEQUENCE [LARGE SCALE GENOMIC DNA]</scope>
    <source>
        <strain evidence="10 11">S8</strain>
    </source>
</reference>
<name>A0A250KSM0_9GAMM</name>
<dbReference type="Gene3D" id="3.50.50.60">
    <property type="entry name" value="FAD/NAD(P)-binding domain"/>
    <property type="match status" value="2"/>
</dbReference>
<dbReference type="Proteomes" id="UP000266313">
    <property type="component" value="Chromosome"/>
</dbReference>
<evidence type="ECO:0000256" key="8">
    <source>
        <dbReference type="ARBA" id="ARBA00023136"/>
    </source>
</evidence>
<evidence type="ECO:0000256" key="3">
    <source>
        <dbReference type="ARBA" id="ARBA00008802"/>
    </source>
</evidence>
<dbReference type="PANTHER" id="PTHR10835">
    <property type="entry name" value="SQUALENE MONOOXYGENASE"/>
    <property type="match status" value="1"/>
</dbReference>
<protein>
    <recommendedName>
        <fullName evidence="4">squalene monooxygenase</fullName>
        <ecNumber evidence="4">1.14.14.17</ecNumber>
    </recommendedName>
</protein>
<evidence type="ECO:0000259" key="9">
    <source>
        <dbReference type="Pfam" id="PF08491"/>
    </source>
</evidence>
<dbReference type="GO" id="GO:0004506">
    <property type="term" value="F:squalene monooxygenase activity"/>
    <property type="evidence" value="ECO:0007669"/>
    <property type="project" value="UniProtKB-EC"/>
</dbReference>
<dbReference type="RefSeq" id="WP_119629921.1">
    <property type="nucleotide sequence ID" value="NZ_AP017928.1"/>
</dbReference>
<evidence type="ECO:0000256" key="5">
    <source>
        <dbReference type="ARBA" id="ARBA00022630"/>
    </source>
</evidence>
<proteinExistence type="inferred from homology"/>
<dbReference type="GO" id="GO:0050660">
    <property type="term" value="F:flavin adenine dinucleotide binding"/>
    <property type="evidence" value="ECO:0007669"/>
    <property type="project" value="InterPro"/>
</dbReference>
<dbReference type="PANTHER" id="PTHR10835:SF0">
    <property type="entry name" value="SQUALENE MONOOXYGENASE"/>
    <property type="match status" value="1"/>
</dbReference>
<evidence type="ECO:0000313" key="11">
    <source>
        <dbReference type="Proteomes" id="UP000266313"/>
    </source>
</evidence>
<feature type="domain" description="Squalene epoxidase" evidence="9">
    <location>
        <begin position="167"/>
        <end position="410"/>
    </location>
</feature>
<dbReference type="GO" id="GO:0016020">
    <property type="term" value="C:membrane"/>
    <property type="evidence" value="ECO:0007669"/>
    <property type="project" value="UniProtKB-SubCell"/>
</dbReference>
<comment type="cofactor">
    <cofactor evidence="1">
        <name>FAD</name>
        <dbReference type="ChEBI" id="CHEBI:57692"/>
    </cofactor>
</comment>
<keyword evidence="5" id="KW-0285">Flavoprotein</keyword>
<dbReference type="EMBL" id="AP017928">
    <property type="protein sequence ID" value="BBA34536.1"/>
    <property type="molecule type" value="Genomic_DNA"/>
</dbReference>
<dbReference type="KEGG" id="mmai:sS8_2585"/>
<evidence type="ECO:0000256" key="6">
    <source>
        <dbReference type="ARBA" id="ARBA00022827"/>
    </source>
</evidence>
<evidence type="ECO:0000313" key="10">
    <source>
        <dbReference type="EMBL" id="BBA34536.1"/>
    </source>
</evidence>
<keyword evidence="6" id="KW-0274">FAD</keyword>
<comment type="subcellular location">
    <subcellularLocation>
        <location evidence="2">Membrane</location>
    </subcellularLocation>
</comment>
<keyword evidence="10" id="KW-0503">Monooxygenase</keyword>
<accession>A0A250KSM0</accession>
<keyword evidence="8" id="KW-0472">Membrane</keyword>